<name>A0A2A6BA95_PRIPA</name>
<sequence length="103" mass="11509">MQCPPNATFNASIGRCRCNDGFFKVKGEAACMPRSARKVLNATSTAPPKLPSKEMDNLVVIEYVWICFSIALVVALIVAAIYCFFKSRKGFSRLSEKRQEEKI</sequence>
<reference evidence="2" key="1">
    <citation type="journal article" date="2008" name="Nat. Genet.">
        <title>The Pristionchus pacificus genome provides a unique perspective on nematode lifestyle and parasitism.</title>
        <authorList>
            <person name="Dieterich C."/>
            <person name="Clifton S.W."/>
            <person name="Schuster L.N."/>
            <person name="Chinwalla A."/>
            <person name="Delehaunty K."/>
            <person name="Dinkelacker I."/>
            <person name="Fulton L."/>
            <person name="Fulton R."/>
            <person name="Godfrey J."/>
            <person name="Minx P."/>
            <person name="Mitreva M."/>
            <person name="Roeseler W."/>
            <person name="Tian H."/>
            <person name="Witte H."/>
            <person name="Yang S.P."/>
            <person name="Wilson R.K."/>
            <person name="Sommer R.J."/>
        </authorList>
    </citation>
    <scope>NUCLEOTIDE SEQUENCE [LARGE SCALE GENOMIC DNA]</scope>
    <source>
        <strain evidence="2">PS312</strain>
    </source>
</reference>
<dbReference type="Proteomes" id="UP000005239">
    <property type="component" value="Unassembled WGS sequence"/>
</dbReference>
<evidence type="ECO:0000313" key="1">
    <source>
        <dbReference type="EnsemblMetazoa" id="PPA15314.1"/>
    </source>
</evidence>
<proteinExistence type="predicted"/>
<keyword evidence="2" id="KW-1185">Reference proteome</keyword>
<gene>
    <name evidence="1" type="primary">WBGene00104868</name>
</gene>
<evidence type="ECO:0000313" key="2">
    <source>
        <dbReference type="Proteomes" id="UP000005239"/>
    </source>
</evidence>
<protein>
    <submittedName>
        <fullName evidence="1">Uncharacterized protein</fullName>
    </submittedName>
</protein>
<accession>A0A8R1YFD0</accession>
<organism evidence="1 2">
    <name type="scientific">Pristionchus pacificus</name>
    <name type="common">Parasitic nematode worm</name>
    <dbReference type="NCBI Taxonomy" id="54126"/>
    <lineage>
        <taxon>Eukaryota</taxon>
        <taxon>Metazoa</taxon>
        <taxon>Ecdysozoa</taxon>
        <taxon>Nematoda</taxon>
        <taxon>Chromadorea</taxon>
        <taxon>Rhabditida</taxon>
        <taxon>Rhabditina</taxon>
        <taxon>Diplogasteromorpha</taxon>
        <taxon>Diplogasteroidea</taxon>
        <taxon>Neodiplogasteridae</taxon>
        <taxon>Pristionchus</taxon>
    </lineage>
</organism>
<reference evidence="1" key="2">
    <citation type="submission" date="2022-06" db="UniProtKB">
        <authorList>
            <consortium name="EnsemblMetazoa"/>
        </authorList>
    </citation>
    <scope>IDENTIFICATION</scope>
    <source>
        <strain evidence="1">PS312</strain>
    </source>
</reference>
<dbReference type="EnsemblMetazoa" id="PPA15314.1">
    <property type="protein sequence ID" value="PPA15314.1"/>
    <property type="gene ID" value="WBGene00104868"/>
</dbReference>
<accession>A0A2A6BA95</accession>
<dbReference type="AlphaFoldDB" id="A0A2A6BA95"/>